<dbReference type="RefSeq" id="WP_188410519.1">
    <property type="nucleotide sequence ID" value="NZ_BMCP01000004.1"/>
</dbReference>
<evidence type="ECO:0000256" key="1">
    <source>
        <dbReference type="SAM" id="Phobius"/>
    </source>
</evidence>
<sequence>MEALAGLSEWPVAEALRRNGTLYLLVNAAHILALGTLIGSILVLDLRLLGLFRSAPLSLLAPPLMKVAACGLGGALITGFLLFSVRPVSYVENPAFLAKLVLIGLGIANVTLVHFGRHWRLSIDGAAEPAAPLKIFAAASIAIWTGAVIAGRWIGFL</sequence>
<evidence type="ECO:0000313" key="4">
    <source>
        <dbReference type="Proteomes" id="UP000602745"/>
    </source>
</evidence>
<reference evidence="3" key="2">
    <citation type="submission" date="2020-09" db="EMBL/GenBank/DDBJ databases">
        <authorList>
            <person name="Sun Q."/>
            <person name="Sedlacek I."/>
        </authorList>
    </citation>
    <scope>NUCLEOTIDE SEQUENCE</scope>
    <source>
        <strain evidence="3">CCM 7684</strain>
    </source>
</reference>
<feature type="transmembrane region" description="Helical" evidence="1">
    <location>
        <begin position="21"/>
        <end position="44"/>
    </location>
</feature>
<keyword evidence="1" id="KW-1133">Transmembrane helix</keyword>
<dbReference type="AlphaFoldDB" id="A0A8J3DYI8"/>
<dbReference type="Proteomes" id="UP000602745">
    <property type="component" value="Unassembled WGS sequence"/>
</dbReference>
<evidence type="ECO:0000259" key="2">
    <source>
        <dbReference type="Pfam" id="PF20349"/>
    </source>
</evidence>
<keyword evidence="4" id="KW-1185">Reference proteome</keyword>
<comment type="caution">
    <text evidence="3">The sequence shown here is derived from an EMBL/GenBank/DDBJ whole genome shotgun (WGS) entry which is preliminary data.</text>
</comment>
<gene>
    <name evidence="3" type="ORF">GCM10007276_28840</name>
</gene>
<dbReference type="InterPro" id="IPR046586">
    <property type="entry name" value="DUF6644"/>
</dbReference>
<keyword evidence="1" id="KW-0812">Transmembrane</keyword>
<feature type="transmembrane region" description="Helical" evidence="1">
    <location>
        <begin position="96"/>
        <end position="115"/>
    </location>
</feature>
<evidence type="ECO:0000313" key="3">
    <source>
        <dbReference type="EMBL" id="GGE49937.1"/>
    </source>
</evidence>
<keyword evidence="1" id="KW-0472">Membrane</keyword>
<feature type="domain" description="DUF6644" evidence="2">
    <location>
        <begin position="26"/>
        <end position="156"/>
    </location>
</feature>
<organism evidence="3 4">
    <name type="scientific">Agaricicola taiwanensis</name>
    <dbReference type="NCBI Taxonomy" id="591372"/>
    <lineage>
        <taxon>Bacteria</taxon>
        <taxon>Pseudomonadati</taxon>
        <taxon>Pseudomonadota</taxon>
        <taxon>Alphaproteobacteria</taxon>
        <taxon>Rhodobacterales</taxon>
        <taxon>Paracoccaceae</taxon>
        <taxon>Agaricicola</taxon>
    </lineage>
</organism>
<accession>A0A8J3DYI8</accession>
<protein>
    <recommendedName>
        <fullName evidence="2">DUF6644 domain-containing protein</fullName>
    </recommendedName>
</protein>
<proteinExistence type="predicted"/>
<feature type="transmembrane region" description="Helical" evidence="1">
    <location>
        <begin position="64"/>
        <end position="84"/>
    </location>
</feature>
<name>A0A8J3DYI8_9RHOB</name>
<dbReference type="Pfam" id="PF20349">
    <property type="entry name" value="DUF6644"/>
    <property type="match status" value="1"/>
</dbReference>
<feature type="transmembrane region" description="Helical" evidence="1">
    <location>
        <begin position="135"/>
        <end position="155"/>
    </location>
</feature>
<reference evidence="3" key="1">
    <citation type="journal article" date="2014" name="Int. J. Syst. Evol. Microbiol.">
        <title>Complete genome sequence of Corynebacterium casei LMG S-19264T (=DSM 44701T), isolated from a smear-ripened cheese.</title>
        <authorList>
            <consortium name="US DOE Joint Genome Institute (JGI-PGF)"/>
            <person name="Walter F."/>
            <person name="Albersmeier A."/>
            <person name="Kalinowski J."/>
            <person name="Ruckert C."/>
        </authorList>
    </citation>
    <scope>NUCLEOTIDE SEQUENCE</scope>
    <source>
        <strain evidence="3">CCM 7684</strain>
    </source>
</reference>
<dbReference type="EMBL" id="BMCP01000004">
    <property type="protein sequence ID" value="GGE49937.1"/>
    <property type="molecule type" value="Genomic_DNA"/>
</dbReference>